<keyword evidence="2" id="KW-0175">Coiled coil</keyword>
<dbReference type="InterPro" id="IPR052048">
    <property type="entry name" value="ST_Response_Regulator"/>
</dbReference>
<dbReference type="PANTHER" id="PTHR43228:SF1">
    <property type="entry name" value="TWO-COMPONENT RESPONSE REGULATOR ARR22"/>
    <property type="match status" value="1"/>
</dbReference>
<proteinExistence type="predicted"/>
<reference evidence="5" key="1">
    <citation type="journal article" date="2019" name="Int. J. Syst. Evol. Microbiol.">
        <title>The Global Catalogue of Microorganisms (GCM) 10K type strain sequencing project: providing services to taxonomists for standard genome sequencing and annotation.</title>
        <authorList>
            <consortium name="The Broad Institute Genomics Platform"/>
            <consortium name="The Broad Institute Genome Sequencing Center for Infectious Disease"/>
            <person name="Wu L."/>
            <person name="Ma J."/>
        </authorList>
    </citation>
    <scope>NUCLEOTIDE SEQUENCE [LARGE SCALE GENOMIC DNA]</scope>
    <source>
        <strain evidence="5">JCM 19134</strain>
    </source>
</reference>
<dbReference type="RefSeq" id="WP_345415352.1">
    <property type="nucleotide sequence ID" value="NZ_AP031496.1"/>
</dbReference>
<feature type="coiled-coil region" evidence="2">
    <location>
        <begin position="405"/>
        <end position="432"/>
    </location>
</feature>
<dbReference type="Pfam" id="PF00072">
    <property type="entry name" value="Response_reg"/>
    <property type="match status" value="1"/>
</dbReference>
<dbReference type="Proteomes" id="UP001409585">
    <property type="component" value="Unassembled WGS sequence"/>
</dbReference>
<sequence length="541" mass="61055">MAFREYHKLRILILDDFDGFRSTVARMLEDFGVAKVDGASNAEDAQTLCEQWRYDAILSDYNLGNGATGLQLLESLRFHRRLDSRQIFVLVSAENSKEIVLAASDVEPDAYLSKPITAKTLQQRLDRILVMYQQLQPLLTAMDNHDTAAAISACRDHIRRRGYQSGFCQKYLANLLLEAGDLGAAEQVYRSVLQVRPLEWARLGMAKIRHLQGDLDMAKRWFQDLITVNPLNLKAYDGLADVLASNNDGRQVQATLQSAVSISPLALLRQERLADTAVRNQDFAVAVKALRRVIRLAEHSVYKTPQQNLNYARSALSLNEQLPSPEALKDAVSKLKFLEAPSLEQSIALQSKLLQAQLMLRSQDVVRGEQMFHEACAQVQQTPLCALPFEVAFETIKAQRCFGKQQEAEELLQALCEQHKNDQEKLEQLDLLLDEPKSTKNKSLIARFNSDGIRHYQRHAFTQAAEAFAHAQALFPSHVGVRLNLLQVLLAQCEADDVEPGLIAQVDEALDFVSQKIHPTDGQYRRYIQLKEKRQKCALSH</sequence>
<feature type="modified residue" description="4-aspartylphosphate" evidence="1">
    <location>
        <position position="60"/>
    </location>
</feature>
<evidence type="ECO:0000313" key="5">
    <source>
        <dbReference type="Proteomes" id="UP001409585"/>
    </source>
</evidence>
<dbReference type="PANTHER" id="PTHR43228">
    <property type="entry name" value="TWO-COMPONENT RESPONSE REGULATOR"/>
    <property type="match status" value="1"/>
</dbReference>
<dbReference type="EMBL" id="BAABLX010000001">
    <property type="protein sequence ID" value="GAA4929102.1"/>
    <property type="molecule type" value="Genomic_DNA"/>
</dbReference>
<dbReference type="SMART" id="SM00448">
    <property type="entry name" value="REC"/>
    <property type="match status" value="1"/>
</dbReference>
<evidence type="ECO:0000259" key="3">
    <source>
        <dbReference type="PROSITE" id="PS50110"/>
    </source>
</evidence>
<comment type="caution">
    <text evidence="4">The sequence shown here is derived from an EMBL/GenBank/DDBJ whole genome shotgun (WGS) entry which is preliminary data.</text>
</comment>
<dbReference type="InterPro" id="IPR011990">
    <property type="entry name" value="TPR-like_helical_dom_sf"/>
</dbReference>
<dbReference type="Gene3D" id="3.40.50.2300">
    <property type="match status" value="1"/>
</dbReference>
<accession>A0AAV3TW06</accession>
<feature type="domain" description="Response regulatory" evidence="3">
    <location>
        <begin position="10"/>
        <end position="129"/>
    </location>
</feature>
<dbReference type="SUPFAM" id="SSF52172">
    <property type="entry name" value="CheY-like"/>
    <property type="match status" value="1"/>
</dbReference>
<gene>
    <name evidence="4" type="ORF">GCM10025791_00940</name>
</gene>
<dbReference type="InterPro" id="IPR011006">
    <property type="entry name" value="CheY-like_superfamily"/>
</dbReference>
<dbReference type="SUPFAM" id="SSF48452">
    <property type="entry name" value="TPR-like"/>
    <property type="match status" value="1"/>
</dbReference>
<name>A0AAV3TW06_9ALTE</name>
<keyword evidence="1" id="KW-0597">Phosphoprotein</keyword>
<evidence type="ECO:0000256" key="2">
    <source>
        <dbReference type="SAM" id="Coils"/>
    </source>
</evidence>
<dbReference type="GO" id="GO:0000160">
    <property type="term" value="P:phosphorelay signal transduction system"/>
    <property type="evidence" value="ECO:0007669"/>
    <property type="project" value="InterPro"/>
</dbReference>
<dbReference type="InterPro" id="IPR001789">
    <property type="entry name" value="Sig_transdc_resp-reg_receiver"/>
</dbReference>
<evidence type="ECO:0000313" key="4">
    <source>
        <dbReference type="EMBL" id="GAA4929102.1"/>
    </source>
</evidence>
<keyword evidence="5" id="KW-1185">Reference proteome</keyword>
<organism evidence="4 5">
    <name type="scientific">Halioxenophilus aromaticivorans</name>
    <dbReference type="NCBI Taxonomy" id="1306992"/>
    <lineage>
        <taxon>Bacteria</taxon>
        <taxon>Pseudomonadati</taxon>
        <taxon>Pseudomonadota</taxon>
        <taxon>Gammaproteobacteria</taxon>
        <taxon>Alteromonadales</taxon>
        <taxon>Alteromonadaceae</taxon>
        <taxon>Halioxenophilus</taxon>
    </lineage>
</organism>
<protein>
    <submittedName>
        <fullName evidence="4">Response regulator</fullName>
    </submittedName>
</protein>
<dbReference type="AlphaFoldDB" id="A0AAV3TW06"/>
<evidence type="ECO:0000256" key="1">
    <source>
        <dbReference type="PROSITE-ProRule" id="PRU00169"/>
    </source>
</evidence>
<dbReference type="Gene3D" id="1.25.40.10">
    <property type="entry name" value="Tetratricopeptide repeat domain"/>
    <property type="match status" value="1"/>
</dbReference>
<dbReference type="PROSITE" id="PS50110">
    <property type="entry name" value="RESPONSE_REGULATORY"/>
    <property type="match status" value="1"/>
</dbReference>